<dbReference type="SUPFAM" id="SSF69593">
    <property type="entry name" value="Glycerol-3-phosphate (1)-acyltransferase"/>
    <property type="match status" value="1"/>
</dbReference>
<accession>A0A3M6V6H8</accession>
<dbReference type="OrthoDB" id="1854593at2759"/>
<dbReference type="EMBL" id="RCHS01000010">
    <property type="protein sequence ID" value="RMX61480.1"/>
    <property type="molecule type" value="Genomic_DNA"/>
</dbReference>
<evidence type="ECO:0000256" key="1">
    <source>
        <dbReference type="SAM" id="Phobius"/>
    </source>
</evidence>
<organism evidence="2 3">
    <name type="scientific">Pocillopora damicornis</name>
    <name type="common">Cauliflower coral</name>
    <name type="synonym">Millepora damicornis</name>
    <dbReference type="NCBI Taxonomy" id="46731"/>
    <lineage>
        <taxon>Eukaryota</taxon>
        <taxon>Metazoa</taxon>
        <taxon>Cnidaria</taxon>
        <taxon>Anthozoa</taxon>
        <taxon>Hexacorallia</taxon>
        <taxon>Scleractinia</taxon>
        <taxon>Astrocoeniina</taxon>
        <taxon>Pocilloporidae</taxon>
        <taxon>Pocillopora</taxon>
    </lineage>
</organism>
<keyword evidence="1" id="KW-0812">Transmembrane</keyword>
<feature type="transmembrane region" description="Helical" evidence="1">
    <location>
        <begin position="23"/>
        <end position="49"/>
    </location>
</feature>
<feature type="non-terminal residue" evidence="2">
    <location>
        <position position="158"/>
    </location>
</feature>
<dbReference type="AlphaFoldDB" id="A0A3M6V6H8"/>
<protein>
    <recommendedName>
        <fullName evidence="4">Phospholipid/glycerol acyltransferase domain-containing protein</fullName>
    </recommendedName>
</protein>
<reference evidence="2 3" key="1">
    <citation type="journal article" date="2018" name="Sci. Rep.">
        <title>Comparative analysis of the Pocillopora damicornis genome highlights role of immune system in coral evolution.</title>
        <authorList>
            <person name="Cunning R."/>
            <person name="Bay R.A."/>
            <person name="Gillette P."/>
            <person name="Baker A.C."/>
            <person name="Traylor-Knowles N."/>
        </authorList>
    </citation>
    <scope>NUCLEOTIDE SEQUENCE [LARGE SCALE GENOMIC DNA]</scope>
    <source>
        <strain evidence="2">RSMAS</strain>
        <tissue evidence="2">Whole animal</tissue>
    </source>
</reference>
<name>A0A3M6V6H8_POCDA</name>
<keyword evidence="3" id="KW-1185">Reference proteome</keyword>
<proteinExistence type="predicted"/>
<sequence>MKLLFCLFDSRLPGGGGPLPLLLYIPCGLLLVIFRIFFGLQLLLMLTVLPKGSIIRRILLRVSSKILGIAVTHEGFENFDKDQHKLVVTNHVTCLDNVAVETILPSVMQRPCDIFQPYSRCDCPWLLKWVLGYQEFSADKQRENVDREIKEYLQGKSY</sequence>
<keyword evidence="1" id="KW-0472">Membrane</keyword>
<keyword evidence="1" id="KW-1133">Transmembrane helix</keyword>
<evidence type="ECO:0000313" key="3">
    <source>
        <dbReference type="Proteomes" id="UP000275408"/>
    </source>
</evidence>
<gene>
    <name evidence="2" type="ORF">pdam_00003512</name>
</gene>
<comment type="caution">
    <text evidence="2">The sequence shown here is derived from an EMBL/GenBank/DDBJ whole genome shotgun (WGS) entry which is preliminary data.</text>
</comment>
<dbReference type="Proteomes" id="UP000275408">
    <property type="component" value="Unassembled WGS sequence"/>
</dbReference>
<evidence type="ECO:0000313" key="2">
    <source>
        <dbReference type="EMBL" id="RMX61480.1"/>
    </source>
</evidence>
<evidence type="ECO:0008006" key="4">
    <source>
        <dbReference type="Google" id="ProtNLM"/>
    </source>
</evidence>
<dbReference type="STRING" id="46731.A0A3M6V6H8"/>